<feature type="domain" description="HTH CENPB-type" evidence="3">
    <location>
        <begin position="223"/>
        <end position="297"/>
    </location>
</feature>
<dbReference type="AlphaFoldDB" id="A0A167E511"/>
<reference evidence="4 5" key="1">
    <citation type="submission" date="2016-02" db="EMBL/GenBank/DDBJ databases">
        <title>Complete genome sequence and transcriptome regulation of the pentose utilising yeast Sugiyamaella lignohabitans.</title>
        <authorList>
            <person name="Bellasio M."/>
            <person name="Peymann A."/>
            <person name="Valli M."/>
            <person name="Sipitzky M."/>
            <person name="Graf A."/>
            <person name="Sauer M."/>
            <person name="Marx H."/>
            <person name="Mattanovich D."/>
        </authorList>
    </citation>
    <scope>NUCLEOTIDE SEQUENCE [LARGE SCALE GENOMIC DNA]</scope>
    <source>
        <strain evidence="4 5">CBS 10342</strain>
    </source>
</reference>
<evidence type="ECO:0000313" key="4">
    <source>
        <dbReference type="EMBL" id="ANB13648.1"/>
    </source>
</evidence>
<dbReference type="Proteomes" id="UP000189580">
    <property type="component" value="Chromosome a"/>
</dbReference>
<keyword evidence="5" id="KW-1185">Reference proteome</keyword>
<feature type="compositionally biased region" description="Low complexity" evidence="2">
    <location>
        <begin position="516"/>
        <end position="527"/>
    </location>
</feature>
<organism evidence="4 5">
    <name type="scientific">Sugiyamaella lignohabitans</name>
    <dbReference type="NCBI Taxonomy" id="796027"/>
    <lineage>
        <taxon>Eukaryota</taxon>
        <taxon>Fungi</taxon>
        <taxon>Dikarya</taxon>
        <taxon>Ascomycota</taxon>
        <taxon>Saccharomycotina</taxon>
        <taxon>Dipodascomycetes</taxon>
        <taxon>Dipodascales</taxon>
        <taxon>Trichomonascaceae</taxon>
        <taxon>Sugiyamaella</taxon>
    </lineage>
</organism>
<evidence type="ECO:0000313" key="5">
    <source>
        <dbReference type="Proteomes" id="UP000189580"/>
    </source>
</evidence>
<keyword evidence="1" id="KW-0238">DNA-binding</keyword>
<proteinExistence type="predicted"/>
<dbReference type="InterPro" id="IPR009057">
    <property type="entry name" value="Homeodomain-like_sf"/>
</dbReference>
<dbReference type="Gene3D" id="1.10.10.60">
    <property type="entry name" value="Homeodomain-like"/>
    <property type="match status" value="2"/>
</dbReference>
<dbReference type="InterPro" id="IPR041188">
    <property type="entry name" value="HTH_ABP1_N"/>
</dbReference>
<dbReference type="KEGG" id="slb:AWJ20_1947"/>
<gene>
    <name evidence="4" type="primary">cbh2</name>
    <name evidence="4" type="ORF">AWJ20_1947</name>
</gene>
<feature type="region of interest" description="Disordered" evidence="2">
    <location>
        <begin position="390"/>
        <end position="411"/>
    </location>
</feature>
<dbReference type="InterPro" id="IPR050863">
    <property type="entry name" value="CenT-Element_Derived"/>
</dbReference>
<accession>A0A167E511</accession>
<name>A0A167E511_9ASCO</name>
<dbReference type="RefSeq" id="XP_018736125.1">
    <property type="nucleotide sequence ID" value="XM_018878864.1"/>
</dbReference>
<feature type="region of interest" description="Disordered" evidence="2">
    <location>
        <begin position="509"/>
        <end position="530"/>
    </location>
</feature>
<dbReference type="SMART" id="SM00674">
    <property type="entry name" value="CENPB"/>
    <property type="match status" value="1"/>
</dbReference>
<sequence length="968" mass="105258">MPRQVPIRTKAGKKDAKLASHEAIDETLIENNVQDDTYEIQTVADANVGDPSHVNQDDIDIPQSGHDNGSVSIEQHGTQEDGIKFEHANNHEADAMSVDGNADADSNDKVNAAAVAAAEEEARADAATAAALSSHINGTSEDGDNVYDSSPGPSGKGTKRAGFTNREKKALREWASMQDPKPSQKQCIDWFYQKFNRRISQSGVSRCLSEKNKHLDEGVINDTSIRNRYGKYPVLEDMLVDWQLYQSKTGGAITAALLLKKARELWYRIPEYRDLEPEFNYRWLDRFRKRNNIEYTAGRTTTNVSVASAEGDASSRRSLTGVQKPIVNNSLKKRASNVIDNLAEATGEDTASTTAGIASSVTTTVLPPLSADPSIANTDPALFDSLAEGSATSSTTTGIPGGQPTFEGDIENTRSFTDPESAIESLRDLQVLCSTYDQSNIYTVMETGFYWRKSLSASSSIPSLLPRHPLSGFSGRNGDTDGSDATHGDVDAATAAAVALAAATAAAGGIQNSTQSSSNDHNGESSSAIQDDDINPELAAMQHAAAAVAVANATGVTSPESTSVADHTSAQEVARSVLAQQNHHGHNNHDQLVGQVDESTAGARLNPDAKSEKFTVLISSNCSGSDRIPLHIVSPDKPRSLHNVNLAALGATWITRRVPGLDVFTMRKWLTDFIAHIREKFGSRSKRYLLILYRNAVHEDAVKLVNFPENIRVEFINQRDHESGGLPLEQEIVQRWKLNYSYHWLKYVLDSLNGAHGVEQDPVETVRVSDCIQWAVQSWYHEISNGVFRNAFLSSALCRVVSQLEPVEALPNIDLLYQAIKHTGHIPDILDVDSFLNSDFELPDIVEDNEGDLLDAIVERRLGRGKNNVATEPTFASLIEDSAEIDDTPSDILSVEQASQYMNELIRWAVHQRSLSKSEIFPLLGLQSFIKRRQAEEFMRAEEAEATTAAAAVAVAAAAAAAADGSVN</sequence>
<protein>
    <submittedName>
        <fullName evidence="4">CENP-B protein 2</fullName>
    </submittedName>
</protein>
<evidence type="ECO:0000256" key="1">
    <source>
        <dbReference type="ARBA" id="ARBA00023125"/>
    </source>
</evidence>
<dbReference type="GeneID" id="30033804"/>
<dbReference type="InterPro" id="IPR004875">
    <property type="entry name" value="DDE_SF_endonuclease_dom"/>
</dbReference>
<dbReference type="GO" id="GO:0003677">
    <property type="term" value="F:DNA binding"/>
    <property type="evidence" value="ECO:0007669"/>
    <property type="project" value="UniProtKB-KW"/>
</dbReference>
<evidence type="ECO:0000256" key="2">
    <source>
        <dbReference type="SAM" id="MobiDB-lite"/>
    </source>
</evidence>
<dbReference type="OrthoDB" id="125347at2759"/>
<dbReference type="EMBL" id="CP014501">
    <property type="protein sequence ID" value="ANB13648.1"/>
    <property type="molecule type" value="Genomic_DNA"/>
</dbReference>
<dbReference type="Pfam" id="PF03221">
    <property type="entry name" value="HTH_Tnp_Tc5"/>
    <property type="match status" value="1"/>
</dbReference>
<dbReference type="Pfam" id="PF03184">
    <property type="entry name" value="DDE_1"/>
    <property type="match status" value="1"/>
</dbReference>
<dbReference type="InterPro" id="IPR006600">
    <property type="entry name" value="HTH_CenpB_DNA-bd_dom"/>
</dbReference>
<dbReference type="Pfam" id="PF18107">
    <property type="entry name" value="HTH_ABP1_N"/>
    <property type="match status" value="1"/>
</dbReference>
<dbReference type="PANTHER" id="PTHR19303">
    <property type="entry name" value="TRANSPOSON"/>
    <property type="match status" value="1"/>
</dbReference>
<dbReference type="PROSITE" id="PS51253">
    <property type="entry name" value="HTH_CENPB"/>
    <property type="match status" value="1"/>
</dbReference>
<dbReference type="PANTHER" id="PTHR19303:SF73">
    <property type="entry name" value="PROTEIN PDC2"/>
    <property type="match status" value="1"/>
</dbReference>
<dbReference type="GO" id="GO:0005634">
    <property type="term" value="C:nucleus"/>
    <property type="evidence" value="ECO:0007669"/>
    <property type="project" value="TreeGrafter"/>
</dbReference>
<dbReference type="SUPFAM" id="SSF46689">
    <property type="entry name" value="Homeodomain-like"/>
    <property type="match status" value="2"/>
</dbReference>
<evidence type="ECO:0000259" key="3">
    <source>
        <dbReference type="PROSITE" id="PS51253"/>
    </source>
</evidence>
<feature type="region of interest" description="Disordered" evidence="2">
    <location>
        <begin position="135"/>
        <end position="164"/>
    </location>
</feature>